<accession>A0A438AF93</accession>
<sequence length="148" mass="15813">MPRFDMPPAHSAARPMIPGFAALALMMTWATAQAGAMMDYTPGLLREELSAGRKVLLIFTAPDCEDCRMQQTTIDDWHSGDRARAAVVSMVTIDWKMSQKDPLPKRLGVSGPGTLVLLAPEGELGRVSPGDGKAAVTALLKQALPPEG</sequence>
<dbReference type="SUPFAM" id="SSF52833">
    <property type="entry name" value="Thioredoxin-like"/>
    <property type="match status" value="1"/>
</dbReference>
<proteinExistence type="predicted"/>
<protein>
    <recommendedName>
        <fullName evidence="3">Thioredoxin</fullName>
    </recommendedName>
</protein>
<dbReference type="InterPro" id="IPR036249">
    <property type="entry name" value="Thioredoxin-like_sf"/>
</dbReference>
<dbReference type="Gene3D" id="3.40.30.10">
    <property type="entry name" value="Glutaredoxin"/>
    <property type="match status" value="1"/>
</dbReference>
<dbReference type="OrthoDB" id="7950124at2"/>
<dbReference type="AlphaFoldDB" id="A0A438AF93"/>
<dbReference type="RefSeq" id="WP_127906955.1">
    <property type="nucleotide sequence ID" value="NZ_RQXX01000004.1"/>
</dbReference>
<name>A0A438AF93_9RHOB</name>
<evidence type="ECO:0008006" key="3">
    <source>
        <dbReference type="Google" id="ProtNLM"/>
    </source>
</evidence>
<dbReference type="EMBL" id="RQXX01000004">
    <property type="protein sequence ID" value="RVV97359.1"/>
    <property type="molecule type" value="Genomic_DNA"/>
</dbReference>
<reference evidence="1 2" key="1">
    <citation type="submission" date="2018-11" db="EMBL/GenBank/DDBJ databases">
        <title>Mesobaculum littorinae gen. nov., sp. nov., isolated from Littorina scabra that represents a novel genus of the order Rhodobacteraceae.</title>
        <authorList>
            <person name="Li F."/>
        </authorList>
    </citation>
    <scope>NUCLEOTIDE SEQUENCE [LARGE SCALE GENOMIC DNA]</scope>
    <source>
        <strain evidence="1 2">M0103</strain>
    </source>
</reference>
<dbReference type="Proteomes" id="UP000285908">
    <property type="component" value="Unassembled WGS sequence"/>
</dbReference>
<keyword evidence="2" id="KW-1185">Reference proteome</keyword>
<evidence type="ECO:0000313" key="1">
    <source>
        <dbReference type="EMBL" id="RVV97359.1"/>
    </source>
</evidence>
<organism evidence="1 2">
    <name type="scientific">Mesobaculum littorinae</name>
    <dbReference type="NCBI Taxonomy" id="2486419"/>
    <lineage>
        <taxon>Bacteria</taxon>
        <taxon>Pseudomonadati</taxon>
        <taxon>Pseudomonadota</taxon>
        <taxon>Alphaproteobacteria</taxon>
        <taxon>Rhodobacterales</taxon>
        <taxon>Roseobacteraceae</taxon>
        <taxon>Mesobaculum</taxon>
    </lineage>
</organism>
<gene>
    <name evidence="1" type="ORF">EKE94_12390</name>
</gene>
<evidence type="ECO:0000313" key="2">
    <source>
        <dbReference type="Proteomes" id="UP000285908"/>
    </source>
</evidence>
<comment type="caution">
    <text evidence="1">The sequence shown here is derived from an EMBL/GenBank/DDBJ whole genome shotgun (WGS) entry which is preliminary data.</text>
</comment>